<feature type="compositionally biased region" description="Acidic residues" evidence="9">
    <location>
        <begin position="137"/>
        <end position="147"/>
    </location>
</feature>
<dbReference type="PROSITE" id="PS50249">
    <property type="entry name" value="MPN"/>
    <property type="match status" value="1"/>
</dbReference>
<keyword evidence="8" id="KW-0482">Metalloprotease</keyword>
<dbReference type="Gene3D" id="3.40.140.10">
    <property type="entry name" value="Cytidine Deaminase, domain 2"/>
    <property type="match status" value="1"/>
</dbReference>
<sequence length="473" mass="53489">MSAPRSVKELADLAVEPVRFLPGTSLRVSLRTAESMWKQGNVYLLEGNDEQAYILLLRYAEFIIKTLPAHPEAKASAGNWKEIKAHHARVDTLLQIISGIKKRLEERYLQYQRMLLEDAEERRRQETERRVKLIQDNEVDNDTDEEEKPWLARSLRRGSAEGSHGKLDLVEEIRGLQLDRRRDDRSTRHSTRPSSDPKRRSGVSYPTVERTEKRSSFENNSNWTNHVPLPESPWLQKQVSSPPLIPLPPPKPTSRLIPPLPQTPPPSFPAPKKGQEAYEFSSSARTEGGDPLRTLFIPKELRDRFLEVAKPNTTRNLETCGILCGKLKQNALFVTHLVIPAQESTSDTCQTIDEGAIFEFQDARELLTLGWIHTHPTQTCFMSSVDLHTHCSYQLMLDEAVAIVCAPSRGEWGYFRLTKPPGMEVITKCRNTGLFHLHDDVPGGIYTDAGKGDGGGGHVREIGGLRFEVVDLR</sequence>
<dbReference type="SMART" id="SM00232">
    <property type="entry name" value="JAB_MPN"/>
    <property type="match status" value="1"/>
</dbReference>
<evidence type="ECO:0000256" key="2">
    <source>
        <dbReference type="ARBA" id="ARBA00010981"/>
    </source>
</evidence>
<evidence type="ECO:0000256" key="5">
    <source>
        <dbReference type="ARBA" id="ARBA00022786"/>
    </source>
</evidence>
<dbReference type="FunFam" id="3.40.140.10:FF:000033">
    <property type="entry name" value="AMSH-like protease sst2"/>
    <property type="match status" value="1"/>
</dbReference>
<evidence type="ECO:0000313" key="12">
    <source>
        <dbReference type="Proteomes" id="UP000033140"/>
    </source>
</evidence>
<dbReference type="GO" id="GO:0005768">
    <property type="term" value="C:endosome"/>
    <property type="evidence" value="ECO:0007669"/>
    <property type="project" value="TreeGrafter"/>
</dbReference>
<comment type="similarity">
    <text evidence="2">Belongs to the peptidase M67C family.</text>
</comment>
<keyword evidence="3" id="KW-0645">Protease</keyword>
<dbReference type="PANTHER" id="PTHR12947:SF13">
    <property type="entry name" value="FI19924P1"/>
    <property type="match status" value="1"/>
</dbReference>
<keyword evidence="12" id="KW-1185">Reference proteome</keyword>
<dbReference type="PANTHER" id="PTHR12947">
    <property type="entry name" value="AMSH-LIKE PROTEASE"/>
    <property type="match status" value="1"/>
</dbReference>
<reference evidence="11 12" key="2">
    <citation type="journal article" date="2014" name="J. Gen. Appl. Microbiol.">
        <title>The early diverging ascomycetous budding yeast Saitoella complicata has three histone deacetylases belonging to the Clr6, Hos2, and Rpd3 lineages.</title>
        <authorList>
            <person name="Nishida H."/>
            <person name="Matsumoto T."/>
            <person name="Kondo S."/>
            <person name="Hamamoto M."/>
            <person name="Yoshikawa H."/>
        </authorList>
    </citation>
    <scope>NUCLEOTIDE SEQUENCE [LARGE SCALE GENOMIC DNA]</scope>
    <source>
        <strain evidence="11 12">NRRL Y-17804</strain>
    </source>
</reference>
<feature type="compositionally biased region" description="Pro residues" evidence="9">
    <location>
        <begin position="243"/>
        <end position="269"/>
    </location>
</feature>
<evidence type="ECO:0000256" key="7">
    <source>
        <dbReference type="ARBA" id="ARBA00022833"/>
    </source>
</evidence>
<evidence type="ECO:0000256" key="1">
    <source>
        <dbReference type="ARBA" id="ARBA00001947"/>
    </source>
</evidence>
<evidence type="ECO:0000256" key="9">
    <source>
        <dbReference type="SAM" id="MobiDB-lite"/>
    </source>
</evidence>
<dbReference type="GO" id="GO:0046872">
    <property type="term" value="F:metal ion binding"/>
    <property type="evidence" value="ECO:0007669"/>
    <property type="project" value="UniProtKB-KW"/>
</dbReference>
<dbReference type="OrthoDB" id="3640at2759"/>
<keyword evidence="7" id="KW-0862">Zinc</keyword>
<feature type="domain" description="MPN" evidence="10">
    <location>
        <begin position="294"/>
        <end position="423"/>
    </location>
</feature>
<dbReference type="Gene3D" id="1.20.58.80">
    <property type="entry name" value="Phosphotransferase system, lactose/cellobiose-type IIA subunit"/>
    <property type="match status" value="1"/>
</dbReference>
<comment type="cofactor">
    <cofactor evidence="1">
        <name>Zn(2+)</name>
        <dbReference type="ChEBI" id="CHEBI:29105"/>
    </cofactor>
</comment>
<dbReference type="SUPFAM" id="SSF102712">
    <property type="entry name" value="JAB1/MPN domain"/>
    <property type="match status" value="1"/>
</dbReference>
<dbReference type="Proteomes" id="UP000033140">
    <property type="component" value="Unassembled WGS sequence"/>
</dbReference>
<dbReference type="InterPro" id="IPR000555">
    <property type="entry name" value="JAMM/MPN+_dom"/>
</dbReference>
<feature type="compositionally biased region" description="Basic and acidic residues" evidence="9">
    <location>
        <begin position="163"/>
        <end position="187"/>
    </location>
</feature>
<evidence type="ECO:0000256" key="6">
    <source>
        <dbReference type="ARBA" id="ARBA00022801"/>
    </source>
</evidence>
<name>A0A0E9NAV5_SAICN</name>
<dbReference type="MEROPS" id="M67.A14"/>
<dbReference type="GO" id="GO:0061578">
    <property type="term" value="F:K63-linked deubiquitinase activity"/>
    <property type="evidence" value="ECO:0007669"/>
    <property type="project" value="InterPro"/>
</dbReference>
<keyword evidence="4" id="KW-0479">Metal-binding</keyword>
<gene>
    <name evidence="11" type="ORF">G7K_0770-t1</name>
</gene>
<feature type="region of interest" description="Disordered" evidence="9">
    <location>
        <begin position="135"/>
        <end position="275"/>
    </location>
</feature>
<comment type="caution">
    <text evidence="11">The sequence shown here is derived from an EMBL/GenBank/DDBJ whole genome shotgun (WGS) entry which is preliminary data.</text>
</comment>
<keyword evidence="5" id="KW-0833">Ubl conjugation pathway</keyword>
<dbReference type="InterPro" id="IPR044098">
    <property type="entry name" value="STAMBP/STALP-like_MPN"/>
</dbReference>
<evidence type="ECO:0000313" key="11">
    <source>
        <dbReference type="EMBL" id="GAO46540.1"/>
    </source>
</evidence>
<evidence type="ECO:0000256" key="3">
    <source>
        <dbReference type="ARBA" id="ARBA00022670"/>
    </source>
</evidence>
<dbReference type="AlphaFoldDB" id="A0A0E9NAV5"/>
<reference evidence="11 12" key="3">
    <citation type="journal article" date="2015" name="Genome Announc.">
        <title>Draft Genome Sequence of the Archiascomycetous Yeast Saitoella complicata.</title>
        <authorList>
            <person name="Yamauchi K."/>
            <person name="Kondo S."/>
            <person name="Hamamoto M."/>
            <person name="Takahashi Y."/>
            <person name="Ogura Y."/>
            <person name="Hayashi T."/>
            <person name="Nishida H."/>
        </authorList>
    </citation>
    <scope>NUCLEOTIDE SEQUENCE [LARGE SCALE GENOMIC DNA]</scope>
    <source>
        <strain evidence="11 12">NRRL Y-17804</strain>
    </source>
</reference>
<evidence type="ECO:0000259" key="10">
    <source>
        <dbReference type="PROSITE" id="PS50249"/>
    </source>
</evidence>
<dbReference type="SUPFAM" id="SSF140856">
    <property type="entry name" value="USP8 N-terminal domain-like"/>
    <property type="match status" value="1"/>
</dbReference>
<dbReference type="Pfam" id="PF01398">
    <property type="entry name" value="JAB"/>
    <property type="match status" value="1"/>
</dbReference>
<dbReference type="InterPro" id="IPR015063">
    <property type="entry name" value="USP8_dimer"/>
</dbReference>
<dbReference type="GO" id="GO:0016020">
    <property type="term" value="C:membrane"/>
    <property type="evidence" value="ECO:0007669"/>
    <property type="project" value="TreeGrafter"/>
</dbReference>
<dbReference type="EMBL" id="BACD03000004">
    <property type="protein sequence ID" value="GAO46540.1"/>
    <property type="molecule type" value="Genomic_DNA"/>
</dbReference>
<dbReference type="Pfam" id="PF08969">
    <property type="entry name" value="USP8_dimer"/>
    <property type="match status" value="1"/>
</dbReference>
<keyword evidence="6" id="KW-0378">Hydrolase</keyword>
<dbReference type="GO" id="GO:0006508">
    <property type="term" value="P:proteolysis"/>
    <property type="evidence" value="ECO:0007669"/>
    <property type="project" value="UniProtKB-KW"/>
</dbReference>
<dbReference type="GO" id="GO:0140492">
    <property type="term" value="F:metal-dependent deubiquitinase activity"/>
    <property type="evidence" value="ECO:0007669"/>
    <property type="project" value="InterPro"/>
</dbReference>
<accession>A0A0E9NAV5</accession>
<dbReference type="STRING" id="698492.A0A0E9NAV5"/>
<evidence type="ECO:0000256" key="8">
    <source>
        <dbReference type="ARBA" id="ARBA00023049"/>
    </source>
</evidence>
<protein>
    <recommendedName>
        <fullName evidence="10">MPN domain-containing protein</fullName>
    </recommendedName>
</protein>
<dbReference type="InterPro" id="IPR037518">
    <property type="entry name" value="MPN"/>
</dbReference>
<evidence type="ECO:0000256" key="4">
    <source>
        <dbReference type="ARBA" id="ARBA00022723"/>
    </source>
</evidence>
<dbReference type="OMA" id="NSFTITH"/>
<dbReference type="GO" id="GO:0070536">
    <property type="term" value="P:protein K63-linked deubiquitination"/>
    <property type="evidence" value="ECO:0007669"/>
    <property type="project" value="InterPro"/>
</dbReference>
<dbReference type="RefSeq" id="XP_019027596.1">
    <property type="nucleotide sequence ID" value="XM_019165662.1"/>
</dbReference>
<reference evidence="11 12" key="1">
    <citation type="journal article" date="2011" name="J. Gen. Appl. Microbiol.">
        <title>Draft genome sequencing of the enigmatic yeast Saitoella complicata.</title>
        <authorList>
            <person name="Nishida H."/>
            <person name="Hamamoto M."/>
            <person name="Sugiyama J."/>
        </authorList>
    </citation>
    <scope>NUCLEOTIDE SEQUENCE [LARGE SCALE GENOMIC DNA]</scope>
    <source>
        <strain evidence="11 12">NRRL Y-17804</strain>
    </source>
</reference>
<organism evidence="11 12">
    <name type="scientific">Saitoella complicata (strain BCRC 22490 / CBS 7301 / JCM 7358 / NBRC 10748 / NRRL Y-17804)</name>
    <dbReference type="NCBI Taxonomy" id="698492"/>
    <lineage>
        <taxon>Eukaryota</taxon>
        <taxon>Fungi</taxon>
        <taxon>Dikarya</taxon>
        <taxon>Ascomycota</taxon>
        <taxon>Taphrinomycotina</taxon>
        <taxon>Taphrinomycotina incertae sedis</taxon>
        <taxon>Saitoella</taxon>
    </lineage>
</organism>
<proteinExistence type="inferred from homology"/>
<dbReference type="CDD" id="cd08066">
    <property type="entry name" value="MPN_AMSH_like"/>
    <property type="match status" value="1"/>
</dbReference>